<dbReference type="EMBL" id="FOVW01000013">
    <property type="protein sequence ID" value="SFO75104.1"/>
    <property type="molecule type" value="Genomic_DNA"/>
</dbReference>
<evidence type="ECO:0000313" key="2">
    <source>
        <dbReference type="EMBL" id="SFO75104.1"/>
    </source>
</evidence>
<keyword evidence="1" id="KW-0732">Signal</keyword>
<dbReference type="Pfam" id="PF10677">
    <property type="entry name" value="DUF2490"/>
    <property type="match status" value="1"/>
</dbReference>
<keyword evidence="3" id="KW-1185">Reference proteome</keyword>
<protein>
    <recommendedName>
        <fullName evidence="4">DUF2490 domain-containing protein</fullName>
    </recommendedName>
</protein>
<dbReference type="InterPro" id="IPR019619">
    <property type="entry name" value="DUF2490"/>
</dbReference>
<proteinExistence type="predicted"/>
<reference evidence="3" key="1">
    <citation type="submission" date="2016-10" db="EMBL/GenBank/DDBJ databases">
        <authorList>
            <person name="Varghese N."/>
            <person name="Submissions S."/>
        </authorList>
    </citation>
    <scope>NUCLEOTIDE SEQUENCE [LARGE SCALE GENOMIC DNA]</scope>
    <source>
        <strain evidence="3">DSM 15282</strain>
    </source>
</reference>
<evidence type="ECO:0000313" key="3">
    <source>
        <dbReference type="Proteomes" id="UP000199564"/>
    </source>
</evidence>
<dbReference type="AlphaFoldDB" id="A0A1I5JQK2"/>
<dbReference type="Proteomes" id="UP000199564">
    <property type="component" value="Unassembled WGS sequence"/>
</dbReference>
<feature type="chain" id="PRO_5011624773" description="DUF2490 domain-containing protein" evidence="1">
    <location>
        <begin position="23"/>
        <end position="232"/>
    </location>
</feature>
<dbReference type="STRING" id="226506.SAMN04488519_11355"/>
<gene>
    <name evidence="2" type="ORF">SAMN04488519_11355</name>
</gene>
<evidence type="ECO:0000256" key="1">
    <source>
        <dbReference type="SAM" id="SignalP"/>
    </source>
</evidence>
<name>A0A1I5JQK2_9BACT</name>
<feature type="signal peptide" evidence="1">
    <location>
        <begin position="1"/>
        <end position="22"/>
    </location>
</feature>
<organism evidence="2 3">
    <name type="scientific">Algoriphagus ornithinivorans</name>
    <dbReference type="NCBI Taxonomy" id="226506"/>
    <lineage>
        <taxon>Bacteria</taxon>
        <taxon>Pseudomonadati</taxon>
        <taxon>Bacteroidota</taxon>
        <taxon>Cytophagia</taxon>
        <taxon>Cytophagales</taxon>
        <taxon>Cyclobacteriaceae</taxon>
        <taxon>Algoriphagus</taxon>
    </lineage>
</organism>
<evidence type="ECO:0008006" key="4">
    <source>
        <dbReference type="Google" id="ProtNLM"/>
    </source>
</evidence>
<sequence length="232" mass="27049">MKKTLPLSLLLIFLISGFSSFGQNNPELGSWYMYFGNFRFRESPWAIHGEIQYRNHNIVGDLEQLLIRTGLQYNLKDGSASFTLGYGNITTQPPGESTVSVPESRIYQEAILRQKVSKVGIMHRFRYEQRWVESSPFRSRFRYALFLNVPLNSKSLSEKGSWYLQLYDELFINGEKLDGLVEYFDRNRLYGGLGYRIQSQLAVQVGFMEQKTNRFSKNQLQFSVFHQLYSGK</sequence>
<accession>A0A1I5JQK2</accession>
<dbReference type="RefSeq" id="WP_245756452.1">
    <property type="nucleotide sequence ID" value="NZ_FOVW01000013.1"/>
</dbReference>